<dbReference type="RefSeq" id="WP_073205364.1">
    <property type="nucleotide sequence ID" value="NZ_FRBD01000003.1"/>
</dbReference>
<evidence type="ECO:0000313" key="1">
    <source>
        <dbReference type="EMBL" id="SHK45501.1"/>
    </source>
</evidence>
<gene>
    <name evidence="1" type="ORF">SAMN05216463_103249</name>
</gene>
<dbReference type="CDD" id="cd06223">
    <property type="entry name" value="PRTases_typeI"/>
    <property type="match status" value="1"/>
</dbReference>
<dbReference type="InterPro" id="IPR029057">
    <property type="entry name" value="PRTase-like"/>
</dbReference>
<evidence type="ECO:0000313" key="2">
    <source>
        <dbReference type="Proteomes" id="UP000184130"/>
    </source>
</evidence>
<dbReference type="AlphaFoldDB" id="A0A1M6SL80"/>
<organism evidence="1 2">
    <name type="scientific">Xylanibacter ruminicola</name>
    <name type="common">Prevotella ruminicola</name>
    <dbReference type="NCBI Taxonomy" id="839"/>
    <lineage>
        <taxon>Bacteria</taxon>
        <taxon>Pseudomonadati</taxon>
        <taxon>Bacteroidota</taxon>
        <taxon>Bacteroidia</taxon>
        <taxon>Bacteroidales</taxon>
        <taxon>Prevotellaceae</taxon>
        <taxon>Xylanibacter</taxon>
    </lineage>
</organism>
<reference evidence="1 2" key="1">
    <citation type="submission" date="2016-11" db="EMBL/GenBank/DDBJ databases">
        <authorList>
            <person name="Jaros S."/>
            <person name="Januszkiewicz K."/>
            <person name="Wedrychowicz H."/>
        </authorList>
    </citation>
    <scope>NUCLEOTIDE SEQUENCE [LARGE SCALE GENOMIC DNA]</scope>
    <source>
        <strain evidence="1 2">KHT3</strain>
    </source>
</reference>
<dbReference type="InterPro" id="IPR000836">
    <property type="entry name" value="PRTase_dom"/>
</dbReference>
<dbReference type="OrthoDB" id="1071266at2"/>
<accession>A0A1M6SL80</accession>
<dbReference type="EMBL" id="FRBD01000003">
    <property type="protein sequence ID" value="SHK45501.1"/>
    <property type="molecule type" value="Genomic_DNA"/>
</dbReference>
<name>A0A1M6SL80_XYLRU</name>
<protein>
    <submittedName>
        <fullName evidence="1">Uncharacterized protein</fullName>
    </submittedName>
</protein>
<dbReference type="SUPFAM" id="SSF53271">
    <property type="entry name" value="PRTase-like"/>
    <property type="match status" value="1"/>
</dbReference>
<dbReference type="Gene3D" id="3.40.50.2020">
    <property type="match status" value="1"/>
</dbReference>
<proteinExistence type="predicted"/>
<dbReference type="Proteomes" id="UP000184130">
    <property type="component" value="Unassembled WGS sequence"/>
</dbReference>
<sequence>MTICLNTYTPNRYLGHASFEALMTHDYIINFKSGRSAAQKRAVREVCLALSMTDMKNVVFACVPASCNRTNTLRYRNFAQMVCERTGATNAYGHIIINGKRSKLHRSKTHMVCDAANEEIHLDPDMFNASAKVLLFDDIVSSGKSMREFAKLVEETGAKVIGGIALGHTKHYKH</sequence>